<keyword evidence="5" id="KW-1185">Reference proteome</keyword>
<evidence type="ECO:0000313" key="5">
    <source>
        <dbReference type="Proteomes" id="UP000580568"/>
    </source>
</evidence>
<dbReference type="GO" id="GO:0009847">
    <property type="term" value="P:spore germination"/>
    <property type="evidence" value="ECO:0007669"/>
    <property type="project" value="InterPro"/>
</dbReference>
<evidence type="ECO:0000256" key="3">
    <source>
        <dbReference type="SAM" id="Phobius"/>
    </source>
</evidence>
<dbReference type="PANTHER" id="PTHR22550">
    <property type="entry name" value="SPORE GERMINATION PROTEIN"/>
    <property type="match status" value="1"/>
</dbReference>
<evidence type="ECO:0000313" key="4">
    <source>
        <dbReference type="EMBL" id="GFP78165.1"/>
    </source>
</evidence>
<dbReference type="RefSeq" id="WP_244638202.1">
    <property type="nucleotide sequence ID" value="NZ_BLZR01000001.1"/>
</dbReference>
<accession>A0A6V8SNI1</accession>
<dbReference type="AlphaFoldDB" id="A0A6V8SNI1"/>
<feature type="transmembrane region" description="Helical" evidence="3">
    <location>
        <begin position="411"/>
        <end position="436"/>
    </location>
</feature>
<dbReference type="Pfam" id="PF03323">
    <property type="entry name" value="GerA"/>
    <property type="match status" value="1"/>
</dbReference>
<dbReference type="InterPro" id="IPR004995">
    <property type="entry name" value="Spore_Ger"/>
</dbReference>
<keyword evidence="2 3" id="KW-0472">Membrane</keyword>
<protein>
    <submittedName>
        <fullName evidence="4">Spore germination protein B1</fullName>
    </submittedName>
</protein>
<name>A0A6V8SNI1_9CLOT</name>
<evidence type="ECO:0000256" key="2">
    <source>
        <dbReference type="ARBA" id="ARBA00023136"/>
    </source>
</evidence>
<dbReference type="GO" id="GO:0016020">
    <property type="term" value="C:membrane"/>
    <property type="evidence" value="ECO:0007669"/>
    <property type="project" value="InterPro"/>
</dbReference>
<dbReference type="PIRSF" id="PIRSF005690">
    <property type="entry name" value="GerBA"/>
    <property type="match status" value="1"/>
</dbReference>
<feature type="transmembrane region" description="Helical" evidence="3">
    <location>
        <begin position="352"/>
        <end position="371"/>
    </location>
</feature>
<feature type="transmembrane region" description="Helical" evidence="3">
    <location>
        <begin position="377"/>
        <end position="399"/>
    </location>
</feature>
<dbReference type="InterPro" id="IPR050768">
    <property type="entry name" value="UPF0353/GerABKA_families"/>
</dbReference>
<keyword evidence="3" id="KW-0812">Transmembrane</keyword>
<comment type="similarity">
    <text evidence="1">Belongs to the GerABKA family.</text>
</comment>
<comment type="caution">
    <text evidence="4">The sequence shown here is derived from an EMBL/GenBank/DDBJ whole genome shotgun (WGS) entry which is preliminary data.</text>
</comment>
<reference evidence="4 5" key="1">
    <citation type="submission" date="2020-07" db="EMBL/GenBank/DDBJ databases">
        <title>A new beta-1,3-glucan-decomposing anaerobic bacterium isolated from anoxic soil subjected to biological soil disinfestation.</title>
        <authorList>
            <person name="Ueki A."/>
            <person name="Tonouchi A."/>
        </authorList>
    </citation>
    <scope>NUCLEOTIDE SEQUENCE [LARGE SCALE GENOMIC DNA]</scope>
    <source>
        <strain evidence="4 5">TW1</strain>
    </source>
</reference>
<dbReference type="EMBL" id="BLZR01000001">
    <property type="protein sequence ID" value="GFP78165.1"/>
    <property type="molecule type" value="Genomic_DNA"/>
</dbReference>
<keyword evidence="3" id="KW-1133">Transmembrane helix</keyword>
<feature type="transmembrane region" description="Helical" evidence="3">
    <location>
        <begin position="285"/>
        <end position="307"/>
    </location>
</feature>
<sequence length="488" mass="54327">MMFPKTSISLNLFDNLNTIDRYIDDCPDIVKKTIMLKEMKKGCFIFIKDFVNNDLLQRDFIKPLMAMDYSILCSKEIIDYLPSSNLSLGDDINTVVKAIMDGKTVFLVEGASFAVICNMIEIKDRAISEPIGEKNVRSPHDGFIESLDTNITLLRRNIKNHNLKIKTIVLGTITNQSISIVYIKGIANPELINTLYNKITSIDTDGVLSSGSVQQFITDSKYSIFPQYLSTQRVDKTLAALLEGRIVILLDGTPHALIAPVSFFSFLQSPDDYSSNWISSTLIRLVRILGLIITLILPGLYIAITSFHYYLVPLNLLVQLGQSRSKVAFPPIVEAILMELTIQMLKEAAIRLPTYIGSTIGVVGGIIIGQAAVEAGIVSNLFIIIIGITTIASFIIPSYEFGLGTLVLRIGILFMSSLFGIIGLIVCLVVLLMHLLSLESLGQPYFMPILPFKLSDLKDSFIRLPVQFMKRRPHMPNPIDKKRGNKDE</sequence>
<proteinExistence type="inferred from homology"/>
<dbReference type="PANTHER" id="PTHR22550:SF5">
    <property type="entry name" value="LEUCINE ZIPPER PROTEIN 4"/>
    <property type="match status" value="1"/>
</dbReference>
<dbReference type="Proteomes" id="UP000580568">
    <property type="component" value="Unassembled WGS sequence"/>
</dbReference>
<organism evidence="4 5">
    <name type="scientific">Clostridium fungisolvens</name>
    <dbReference type="NCBI Taxonomy" id="1604897"/>
    <lineage>
        <taxon>Bacteria</taxon>
        <taxon>Bacillati</taxon>
        <taxon>Bacillota</taxon>
        <taxon>Clostridia</taxon>
        <taxon>Eubacteriales</taxon>
        <taxon>Clostridiaceae</taxon>
        <taxon>Clostridium</taxon>
    </lineage>
</organism>
<evidence type="ECO:0000256" key="1">
    <source>
        <dbReference type="ARBA" id="ARBA00005278"/>
    </source>
</evidence>
<gene>
    <name evidence="4" type="ORF">bsdtw1_04359</name>
</gene>